<dbReference type="PATRIC" id="fig|1107882.3.peg.2283"/>
<reference evidence="2 3" key="1">
    <citation type="journal article" date="2012" name="J. Bacteriol.">
        <title>Draft Genome Sequence of Mesorhizobium alhagi CCNWXJ12-2T, a Novel Salt-Resistant Species Isolated from the Desert of Northwestern China.</title>
        <authorList>
            <person name="Zhou M."/>
            <person name="Chen W."/>
            <person name="Chen H."/>
            <person name="Wei G."/>
        </authorList>
    </citation>
    <scope>NUCLEOTIDE SEQUENCE [LARGE SCALE GENOMIC DNA]</scope>
    <source>
        <strain evidence="2 3">CCNWXJ12-2</strain>
    </source>
</reference>
<protein>
    <submittedName>
        <fullName evidence="2">Transcriptional regulator</fullName>
    </submittedName>
</protein>
<dbReference type="InterPro" id="IPR002514">
    <property type="entry name" value="Transposase_8"/>
</dbReference>
<evidence type="ECO:0000256" key="1">
    <source>
        <dbReference type="SAM" id="Coils"/>
    </source>
</evidence>
<dbReference type="GO" id="GO:0003677">
    <property type="term" value="F:DNA binding"/>
    <property type="evidence" value="ECO:0007669"/>
    <property type="project" value="InterPro"/>
</dbReference>
<keyword evidence="3" id="KW-1185">Reference proteome</keyword>
<dbReference type="GO" id="GO:0006313">
    <property type="term" value="P:DNA transposition"/>
    <property type="evidence" value="ECO:0007669"/>
    <property type="project" value="InterPro"/>
</dbReference>
<name>H0HQ89_9HYPH</name>
<dbReference type="EMBL" id="AHAM01000084">
    <property type="protein sequence ID" value="EHK57115.1"/>
    <property type="molecule type" value="Genomic_DNA"/>
</dbReference>
<evidence type="ECO:0000313" key="2">
    <source>
        <dbReference type="EMBL" id="EHK57115.1"/>
    </source>
</evidence>
<accession>H0HQ89</accession>
<dbReference type="Pfam" id="PF01527">
    <property type="entry name" value="HTH_Tnp_1"/>
    <property type="match status" value="1"/>
</dbReference>
<gene>
    <name evidence="2" type="ORF">MAXJ12_11597</name>
</gene>
<feature type="coiled-coil region" evidence="1">
    <location>
        <begin position="68"/>
        <end position="96"/>
    </location>
</feature>
<dbReference type="Proteomes" id="UP000003250">
    <property type="component" value="Unassembled WGS sequence"/>
</dbReference>
<evidence type="ECO:0000313" key="3">
    <source>
        <dbReference type="Proteomes" id="UP000003250"/>
    </source>
</evidence>
<organism evidence="2 3">
    <name type="scientific">Mesorhizobium alhagi CCNWXJ12-2</name>
    <dbReference type="NCBI Taxonomy" id="1107882"/>
    <lineage>
        <taxon>Bacteria</taxon>
        <taxon>Pseudomonadati</taxon>
        <taxon>Pseudomonadota</taxon>
        <taxon>Alphaproteobacteria</taxon>
        <taxon>Hyphomicrobiales</taxon>
        <taxon>Phyllobacteriaceae</taxon>
        <taxon>Allomesorhizobium</taxon>
    </lineage>
</organism>
<proteinExistence type="predicted"/>
<keyword evidence="1" id="KW-0175">Coiled coil</keyword>
<dbReference type="AlphaFoldDB" id="H0HQ89"/>
<dbReference type="GO" id="GO:0004803">
    <property type="term" value="F:transposase activity"/>
    <property type="evidence" value="ECO:0007669"/>
    <property type="project" value="InterPro"/>
</dbReference>
<sequence>MFDPELDHLPPEARWREWMNRVEATIFAASEPVGRETLVRQAGIAEQTYYHWRKAATPVSDSDDLKDLVALEDENKRLKSLLAERLRKENAELKKKLGLAQ</sequence>